<dbReference type="Proteomes" id="UP001499989">
    <property type="component" value="Unassembled WGS sequence"/>
</dbReference>
<feature type="compositionally biased region" description="Low complexity" evidence="1">
    <location>
        <begin position="1"/>
        <end position="10"/>
    </location>
</feature>
<protein>
    <submittedName>
        <fullName evidence="3">Serine hydrolase domain-containing protein</fullName>
    </submittedName>
</protein>
<dbReference type="PANTHER" id="PTHR46825:SF7">
    <property type="entry name" value="D-ALANYL-D-ALANINE CARBOXYPEPTIDASE"/>
    <property type="match status" value="1"/>
</dbReference>
<evidence type="ECO:0000259" key="2">
    <source>
        <dbReference type="Pfam" id="PF00144"/>
    </source>
</evidence>
<organism evidence="3 4">
    <name type="scientific">Streptomyces violaceolatus</name>
    <dbReference type="NCBI Taxonomy" id="67378"/>
    <lineage>
        <taxon>Bacteria</taxon>
        <taxon>Bacillati</taxon>
        <taxon>Actinomycetota</taxon>
        <taxon>Actinomycetes</taxon>
        <taxon>Kitasatosporales</taxon>
        <taxon>Streptomycetaceae</taxon>
        <taxon>Streptomyces</taxon>
        <taxon>Streptomyces violaceoruber group</taxon>
    </lineage>
</organism>
<dbReference type="Pfam" id="PF00144">
    <property type="entry name" value="Beta-lactamase"/>
    <property type="match status" value="1"/>
</dbReference>
<gene>
    <name evidence="3" type="ORF">GCM10010310_56960</name>
</gene>
<dbReference type="Gene3D" id="3.40.710.10">
    <property type="entry name" value="DD-peptidase/beta-lactamase superfamily"/>
    <property type="match status" value="1"/>
</dbReference>
<feature type="compositionally biased region" description="Pro residues" evidence="1">
    <location>
        <begin position="11"/>
        <end position="21"/>
    </location>
</feature>
<reference evidence="3 4" key="1">
    <citation type="journal article" date="2019" name="Int. J. Syst. Evol. Microbiol.">
        <title>The Global Catalogue of Microorganisms (GCM) 10K type strain sequencing project: providing services to taxonomists for standard genome sequencing and annotation.</title>
        <authorList>
            <consortium name="The Broad Institute Genomics Platform"/>
            <consortium name="The Broad Institute Genome Sequencing Center for Infectious Disease"/>
            <person name="Wu L."/>
            <person name="Ma J."/>
        </authorList>
    </citation>
    <scope>NUCLEOTIDE SEQUENCE [LARGE SCALE GENOMIC DNA]</scope>
    <source>
        <strain evidence="3 4">JCM 4531</strain>
    </source>
</reference>
<evidence type="ECO:0000256" key="1">
    <source>
        <dbReference type="SAM" id="MobiDB-lite"/>
    </source>
</evidence>
<evidence type="ECO:0000313" key="3">
    <source>
        <dbReference type="EMBL" id="GAA2695417.1"/>
    </source>
</evidence>
<dbReference type="InterPro" id="IPR012338">
    <property type="entry name" value="Beta-lactam/transpept-like"/>
</dbReference>
<keyword evidence="4" id="KW-1185">Reference proteome</keyword>
<dbReference type="InterPro" id="IPR050491">
    <property type="entry name" value="AmpC-like"/>
</dbReference>
<name>A0ABN3T735_9ACTN</name>
<dbReference type="PANTHER" id="PTHR46825">
    <property type="entry name" value="D-ALANYL-D-ALANINE-CARBOXYPEPTIDASE/ENDOPEPTIDASE AMPH"/>
    <property type="match status" value="1"/>
</dbReference>
<proteinExistence type="predicted"/>
<feature type="region of interest" description="Disordered" evidence="1">
    <location>
        <begin position="1"/>
        <end position="24"/>
    </location>
</feature>
<dbReference type="InterPro" id="IPR001466">
    <property type="entry name" value="Beta-lactam-related"/>
</dbReference>
<dbReference type="SUPFAM" id="SSF56601">
    <property type="entry name" value="beta-lactamase/transpeptidase-like"/>
    <property type="match status" value="1"/>
</dbReference>
<accession>A0ABN3T735</accession>
<sequence>MHALTPTRPTLTPPTPTPLTPPTTSAFRKETVMSVLPKPSLRRTLTALSGVAAALALSVPAAGALTSGTTSGMTTATPAAHGQDAFRGRTDAAVRKSLEALVKEDGFPGALASLSDPGGRARNYTAGVGNLKTGSKVPTDGQVRIASNTKMFTATVVLQLVGEGRIDLDAPIETYLPGLVRGDGIDGHDITVRQLLQHTSGLADYDEEVVKDYLTKQQHRYFEPRELVEFGLGKKALFAPGSGWSYSNTNYVLAGLLVQKVTGRPVGEEITHRIIEPLGLRHTYWPGVGDQTIKGRHPHGYFATAPDTPYTDVTEQDPSAGWAAGGLVGTPSDLNRFLTALLDGKLLEPEQLKEMKTTVDAPDLDTVGDGHYGLGLATFKLSCGGYAWTHGGNAPGYTTRNAVTEDGRAATIAVTALPTTLPAAEHIEAALDTALCTR</sequence>
<dbReference type="EMBL" id="BAAASK010000021">
    <property type="protein sequence ID" value="GAA2695417.1"/>
    <property type="molecule type" value="Genomic_DNA"/>
</dbReference>
<feature type="domain" description="Beta-lactamase-related" evidence="2">
    <location>
        <begin position="95"/>
        <end position="431"/>
    </location>
</feature>
<evidence type="ECO:0000313" key="4">
    <source>
        <dbReference type="Proteomes" id="UP001499989"/>
    </source>
</evidence>
<keyword evidence="3" id="KW-0378">Hydrolase</keyword>
<dbReference type="GO" id="GO:0016787">
    <property type="term" value="F:hydrolase activity"/>
    <property type="evidence" value="ECO:0007669"/>
    <property type="project" value="UniProtKB-KW"/>
</dbReference>
<comment type="caution">
    <text evidence="3">The sequence shown here is derived from an EMBL/GenBank/DDBJ whole genome shotgun (WGS) entry which is preliminary data.</text>
</comment>